<comment type="caution">
    <text evidence="2">The sequence shown here is derived from an EMBL/GenBank/DDBJ whole genome shotgun (WGS) entry which is preliminary data.</text>
</comment>
<gene>
    <name evidence="2" type="ORF">BDN71DRAFT_1450896</name>
</gene>
<dbReference type="Proteomes" id="UP000807025">
    <property type="component" value="Unassembled WGS sequence"/>
</dbReference>
<feature type="region of interest" description="Disordered" evidence="1">
    <location>
        <begin position="25"/>
        <end position="50"/>
    </location>
</feature>
<proteinExistence type="predicted"/>
<keyword evidence="3" id="KW-1185">Reference proteome</keyword>
<reference evidence="2" key="1">
    <citation type="submission" date="2020-11" db="EMBL/GenBank/DDBJ databases">
        <authorList>
            <consortium name="DOE Joint Genome Institute"/>
            <person name="Ahrendt S."/>
            <person name="Riley R."/>
            <person name="Andreopoulos W."/>
            <person name="Labutti K."/>
            <person name="Pangilinan J."/>
            <person name="Ruiz-Duenas F.J."/>
            <person name="Barrasa J.M."/>
            <person name="Sanchez-Garcia M."/>
            <person name="Camarero S."/>
            <person name="Miyauchi S."/>
            <person name="Serrano A."/>
            <person name="Linde D."/>
            <person name="Babiker R."/>
            <person name="Drula E."/>
            <person name="Ayuso-Fernandez I."/>
            <person name="Pacheco R."/>
            <person name="Padilla G."/>
            <person name="Ferreira P."/>
            <person name="Barriuso J."/>
            <person name="Kellner H."/>
            <person name="Castanera R."/>
            <person name="Alfaro M."/>
            <person name="Ramirez L."/>
            <person name="Pisabarro A.G."/>
            <person name="Kuo A."/>
            <person name="Tritt A."/>
            <person name="Lipzen A."/>
            <person name="He G."/>
            <person name="Yan M."/>
            <person name="Ng V."/>
            <person name="Cullen D."/>
            <person name="Martin F."/>
            <person name="Rosso M.-N."/>
            <person name="Henrissat B."/>
            <person name="Hibbett D."/>
            <person name="Martinez A.T."/>
            <person name="Grigoriev I.V."/>
        </authorList>
    </citation>
    <scope>NUCLEOTIDE SEQUENCE</scope>
    <source>
        <strain evidence="2">ATCC 90797</strain>
    </source>
</reference>
<dbReference type="EMBL" id="MU154593">
    <property type="protein sequence ID" value="KAF9492933.1"/>
    <property type="molecule type" value="Genomic_DNA"/>
</dbReference>
<organism evidence="2 3">
    <name type="scientific">Pleurotus eryngii</name>
    <name type="common">Boletus of the steppes</name>
    <dbReference type="NCBI Taxonomy" id="5323"/>
    <lineage>
        <taxon>Eukaryota</taxon>
        <taxon>Fungi</taxon>
        <taxon>Dikarya</taxon>
        <taxon>Basidiomycota</taxon>
        <taxon>Agaricomycotina</taxon>
        <taxon>Agaricomycetes</taxon>
        <taxon>Agaricomycetidae</taxon>
        <taxon>Agaricales</taxon>
        <taxon>Pleurotineae</taxon>
        <taxon>Pleurotaceae</taxon>
        <taxon>Pleurotus</taxon>
    </lineage>
</organism>
<evidence type="ECO:0000313" key="2">
    <source>
        <dbReference type="EMBL" id="KAF9492933.1"/>
    </source>
</evidence>
<evidence type="ECO:0000313" key="3">
    <source>
        <dbReference type="Proteomes" id="UP000807025"/>
    </source>
</evidence>
<feature type="compositionally biased region" description="Polar residues" evidence="1">
    <location>
        <begin position="25"/>
        <end position="40"/>
    </location>
</feature>
<accession>A0A9P5ZRH8</accession>
<sequence>MKLADTEQANIMVISVARVTQTDFSSVPQTNTRINQSQGHQGCDGDAGSDSWAMLLQS</sequence>
<name>A0A9P5ZRH8_PLEER</name>
<evidence type="ECO:0000256" key="1">
    <source>
        <dbReference type="SAM" id="MobiDB-lite"/>
    </source>
</evidence>
<protein>
    <submittedName>
        <fullName evidence="2">Uncharacterized protein</fullName>
    </submittedName>
</protein>
<dbReference type="AlphaFoldDB" id="A0A9P5ZRH8"/>